<dbReference type="Proteomes" id="UP000219215">
    <property type="component" value="Chromosome DPRO"/>
</dbReference>
<feature type="transmembrane region" description="Helical" evidence="1">
    <location>
        <begin position="61"/>
        <end position="81"/>
    </location>
</feature>
<dbReference type="KEGG" id="pprf:DPRO_0232"/>
<dbReference type="RefSeq" id="WP_097010422.1">
    <property type="nucleotide sequence ID" value="NZ_LT907975.1"/>
</dbReference>
<keyword evidence="1" id="KW-0472">Membrane</keyword>
<accession>A0A2C8F3J7</accession>
<evidence type="ECO:0000313" key="2">
    <source>
        <dbReference type="EMBL" id="SOB57111.1"/>
    </source>
</evidence>
<evidence type="ECO:0000313" key="3">
    <source>
        <dbReference type="Proteomes" id="UP000219215"/>
    </source>
</evidence>
<dbReference type="OrthoDB" id="9942245at2"/>
<dbReference type="AlphaFoldDB" id="A0A2C8F3J7"/>
<gene>
    <name evidence="2" type="ORF">DPRO_0232</name>
</gene>
<keyword evidence="3" id="KW-1185">Reference proteome</keyword>
<name>A0A2C8F3J7_9BACT</name>
<protein>
    <submittedName>
        <fullName evidence="2">Uncharacterized protein</fullName>
    </submittedName>
</protein>
<organism evidence="2 3">
    <name type="scientific">Pseudodesulfovibrio profundus</name>
    <dbReference type="NCBI Taxonomy" id="57320"/>
    <lineage>
        <taxon>Bacteria</taxon>
        <taxon>Pseudomonadati</taxon>
        <taxon>Thermodesulfobacteriota</taxon>
        <taxon>Desulfovibrionia</taxon>
        <taxon>Desulfovibrionales</taxon>
        <taxon>Desulfovibrionaceae</taxon>
    </lineage>
</organism>
<keyword evidence="1" id="KW-1133">Transmembrane helix</keyword>
<proteinExistence type="predicted"/>
<keyword evidence="1" id="KW-0812">Transmembrane</keyword>
<reference evidence="3" key="1">
    <citation type="submission" date="2017-09" db="EMBL/GenBank/DDBJ databases">
        <authorList>
            <person name="Regsiter A."/>
            <person name="William W."/>
        </authorList>
    </citation>
    <scope>NUCLEOTIDE SEQUENCE [LARGE SCALE GENOMIC DNA]</scope>
    <source>
        <strain evidence="3">500-1</strain>
    </source>
</reference>
<dbReference type="EMBL" id="LT907975">
    <property type="protein sequence ID" value="SOB57111.1"/>
    <property type="molecule type" value="Genomic_DNA"/>
</dbReference>
<sequence>MTKPLREIVRAFSLPVHFFDLSKPQLMVQEHSIYQQIQQRPAQNRLPESSDWDKSDHMETILISSIIVGAVAVFGVILYAVKAKNKPNERPGINIDFDTAKEREDKNRYFS</sequence>
<evidence type="ECO:0000256" key="1">
    <source>
        <dbReference type="SAM" id="Phobius"/>
    </source>
</evidence>